<protein>
    <submittedName>
        <fullName evidence="1">Uncharacterized protein</fullName>
    </submittedName>
</protein>
<dbReference type="EMBL" id="JBBNAF010000008">
    <property type="protein sequence ID" value="KAK9120396.1"/>
    <property type="molecule type" value="Genomic_DNA"/>
</dbReference>
<reference evidence="1 2" key="1">
    <citation type="submission" date="2024-01" db="EMBL/GenBank/DDBJ databases">
        <title>Genome assemblies of Stephania.</title>
        <authorList>
            <person name="Yang L."/>
        </authorList>
    </citation>
    <scope>NUCLEOTIDE SEQUENCE [LARGE SCALE GENOMIC DNA]</scope>
    <source>
        <strain evidence="1">YNDBR</strain>
        <tissue evidence="1">Leaf</tissue>
    </source>
</reference>
<evidence type="ECO:0000313" key="1">
    <source>
        <dbReference type="EMBL" id="KAK9120396.1"/>
    </source>
</evidence>
<name>A0AAP0IRK2_9MAGN</name>
<dbReference type="PANTHER" id="PTHR34205">
    <property type="entry name" value="TRANSMEMBRANE PROTEIN"/>
    <property type="match status" value="1"/>
</dbReference>
<proteinExistence type="predicted"/>
<evidence type="ECO:0000313" key="2">
    <source>
        <dbReference type="Proteomes" id="UP001420932"/>
    </source>
</evidence>
<dbReference type="Proteomes" id="UP001420932">
    <property type="component" value="Unassembled WGS sequence"/>
</dbReference>
<dbReference type="PANTHER" id="PTHR34205:SF2">
    <property type="entry name" value="DUF962 DOMAIN-CONTAINING PROTEIN"/>
    <property type="match status" value="1"/>
</dbReference>
<accession>A0AAP0IRK2</accession>
<organism evidence="1 2">
    <name type="scientific">Stephania yunnanensis</name>
    <dbReference type="NCBI Taxonomy" id="152371"/>
    <lineage>
        <taxon>Eukaryota</taxon>
        <taxon>Viridiplantae</taxon>
        <taxon>Streptophyta</taxon>
        <taxon>Embryophyta</taxon>
        <taxon>Tracheophyta</taxon>
        <taxon>Spermatophyta</taxon>
        <taxon>Magnoliopsida</taxon>
        <taxon>Ranunculales</taxon>
        <taxon>Menispermaceae</taxon>
        <taxon>Menispermoideae</taxon>
        <taxon>Cissampelideae</taxon>
        <taxon>Stephania</taxon>
    </lineage>
</organism>
<comment type="caution">
    <text evidence="1">The sequence shown here is derived from an EMBL/GenBank/DDBJ whole genome shotgun (WGS) entry which is preliminary data.</text>
</comment>
<dbReference type="InterPro" id="IPR009305">
    <property type="entry name" value="Mpo1-like"/>
</dbReference>
<gene>
    <name evidence="1" type="ORF">Syun_018013</name>
</gene>
<sequence>MDMVKKGHGSRITHLSSEEAGLYGWRGRAKVLEKRTQKPRIIGVRISYLLRVARHVSERAGYAQAGQMNEALEIFENMEERNRRRGGVIWLERSREGSREADAKTELNLVGSGAIFGYGLAWYNHFFVEGNVPTTFGHPIWSLMCDFKMFGLMLTGRMDGEIKRLGKRPVLRPFRTSCPPRFDGLSADSTYTCNSSNECLSVLHHFVLIF</sequence>
<dbReference type="AlphaFoldDB" id="A0AAP0IRK2"/>
<dbReference type="Pfam" id="PF06127">
    <property type="entry name" value="Mpo1-like"/>
    <property type="match status" value="1"/>
</dbReference>
<keyword evidence="2" id="KW-1185">Reference proteome</keyword>